<evidence type="ECO:0000313" key="6">
    <source>
        <dbReference type="Proteomes" id="UP000283329"/>
    </source>
</evidence>
<evidence type="ECO:0000313" key="4">
    <source>
        <dbReference type="EMBL" id="MDC2409338.1"/>
    </source>
</evidence>
<evidence type="ECO:0000313" key="8">
    <source>
        <dbReference type="Proteomes" id="UP000460135"/>
    </source>
</evidence>
<dbReference type="RefSeq" id="WP_004299685.1">
    <property type="nucleotide sequence ID" value="NZ_BAABYJ010000002.1"/>
</dbReference>
<feature type="chain" id="PRO_5042691959" evidence="1">
    <location>
        <begin position="19"/>
        <end position="139"/>
    </location>
</feature>
<comment type="caution">
    <text evidence="3">The sequence shown here is derived from an EMBL/GenBank/DDBJ whole genome shotgun (WGS) entry which is preliminary data.</text>
</comment>
<proteinExistence type="predicted"/>
<name>A0A1Y4Q118_BACOV</name>
<keyword evidence="1" id="KW-0732">Signal</keyword>
<dbReference type="EMBL" id="VWLX01000001">
    <property type="protein sequence ID" value="KAA3809453.1"/>
    <property type="molecule type" value="Genomic_DNA"/>
</dbReference>
<reference evidence="5 6" key="1">
    <citation type="submission" date="2018-08" db="EMBL/GenBank/DDBJ databases">
        <title>A genome reference for cultivated species of the human gut microbiota.</title>
        <authorList>
            <person name="Zou Y."/>
            <person name="Xue W."/>
            <person name="Luo G."/>
        </authorList>
    </citation>
    <scope>NUCLEOTIDE SEQUENCE [LARGE SCALE GENOMIC DNA]</scope>
    <source>
        <strain evidence="5 6">AM17-48</strain>
    </source>
</reference>
<reference evidence="7 8" key="2">
    <citation type="journal article" date="2019" name="Nat. Med.">
        <title>A library of human gut bacterial isolates paired with longitudinal multiomics data enables mechanistic microbiome research.</title>
        <authorList>
            <person name="Poyet M."/>
            <person name="Groussin M."/>
            <person name="Gibbons S.M."/>
            <person name="Avila-Pacheco J."/>
            <person name="Jiang X."/>
            <person name="Kearney S.M."/>
            <person name="Perrotta A.R."/>
            <person name="Berdy B."/>
            <person name="Zhao S."/>
            <person name="Lieberman T.D."/>
            <person name="Swanson P.K."/>
            <person name="Smith M."/>
            <person name="Roesemann S."/>
            <person name="Alexander J.E."/>
            <person name="Rich S.A."/>
            <person name="Livny J."/>
            <person name="Vlamakis H."/>
            <person name="Clish C."/>
            <person name="Bullock K."/>
            <person name="Deik A."/>
            <person name="Scott J."/>
            <person name="Pierce K.A."/>
            <person name="Xavier R.J."/>
            <person name="Alm E.J."/>
        </authorList>
    </citation>
    <scope>NUCLEOTIDE SEQUENCE [LARGE SCALE GENOMIC DNA]</scope>
    <source>
        <strain evidence="3 7">BIOML-A15</strain>
        <strain evidence="2 8">BIOML-A183</strain>
    </source>
</reference>
<accession>A0A1Y4Q118</accession>
<evidence type="ECO:0000313" key="7">
    <source>
        <dbReference type="Proteomes" id="UP000424805"/>
    </source>
</evidence>
<dbReference type="GeneID" id="29455090"/>
<gene>
    <name evidence="5" type="ORF">DW206_01995</name>
    <name evidence="3" type="ORF">F3B90_05740</name>
    <name evidence="2" type="ORF">F3F51_01010</name>
    <name evidence="4" type="ORF">PO240_15800</name>
</gene>
<dbReference type="KEGG" id="boa:Bovatus_03742"/>
<feature type="signal peptide" evidence="1">
    <location>
        <begin position="1"/>
        <end position="18"/>
    </location>
</feature>
<dbReference type="Proteomes" id="UP000460135">
    <property type="component" value="Unassembled WGS sequence"/>
</dbReference>
<dbReference type="EMBL" id="QRJR01000001">
    <property type="protein sequence ID" value="RHH52807.1"/>
    <property type="molecule type" value="Genomic_DNA"/>
</dbReference>
<evidence type="ECO:0000313" key="5">
    <source>
        <dbReference type="EMBL" id="RHH52807.1"/>
    </source>
</evidence>
<dbReference type="EMBL" id="JAQNWR010000011">
    <property type="protein sequence ID" value="MDC2409338.1"/>
    <property type="molecule type" value="Genomic_DNA"/>
</dbReference>
<evidence type="ECO:0000256" key="1">
    <source>
        <dbReference type="SAM" id="SignalP"/>
    </source>
</evidence>
<organism evidence="3 7">
    <name type="scientific">Bacteroides ovatus</name>
    <dbReference type="NCBI Taxonomy" id="28116"/>
    <lineage>
        <taxon>Bacteria</taxon>
        <taxon>Pseudomonadati</taxon>
        <taxon>Bacteroidota</taxon>
        <taxon>Bacteroidia</taxon>
        <taxon>Bacteroidales</taxon>
        <taxon>Bacteroidaceae</taxon>
        <taxon>Bacteroides</taxon>
    </lineage>
</organism>
<reference evidence="4" key="3">
    <citation type="submission" date="2022-10" db="EMBL/GenBank/DDBJ databases">
        <title>Human gut microbiome strain richness.</title>
        <authorList>
            <person name="Chen-Liaw A."/>
        </authorList>
    </citation>
    <scope>NUCLEOTIDE SEQUENCE</scope>
    <source>
        <strain evidence="4">F7_m1001271B151109d0_201107</strain>
    </source>
</reference>
<dbReference type="Proteomes" id="UP000283329">
    <property type="component" value="Unassembled WGS sequence"/>
</dbReference>
<dbReference type="AlphaFoldDB" id="A0A1Y4Q118"/>
<evidence type="ECO:0000313" key="3">
    <source>
        <dbReference type="EMBL" id="KAA4629080.1"/>
    </source>
</evidence>
<dbReference type="Proteomes" id="UP001214017">
    <property type="component" value="Unassembled WGS sequence"/>
</dbReference>
<evidence type="ECO:0000313" key="2">
    <source>
        <dbReference type="EMBL" id="KAA3809453.1"/>
    </source>
</evidence>
<dbReference type="Proteomes" id="UP000424805">
    <property type="component" value="Unassembled WGS sequence"/>
</dbReference>
<dbReference type="EMBL" id="VWFP01000004">
    <property type="protein sequence ID" value="KAA4629080.1"/>
    <property type="molecule type" value="Genomic_DNA"/>
</dbReference>
<sequence>MRNLLLVFCLFAAIAANAKEEPIQLFPRTYGYFSRGDSETQTITYDHAYGQYGWKNTKNVDLSVYNHIVLEIEATDSRVEIYVLYEGLEKSTCIGGIDAGKTKAVCELEHIDKVQAIYIAKSKVGITKIVKFVLTDEID</sequence>
<protein>
    <submittedName>
        <fullName evidence="3">Uncharacterized protein</fullName>
    </submittedName>
</protein>